<feature type="transmembrane region" description="Helical" evidence="3">
    <location>
        <begin position="39"/>
        <end position="57"/>
    </location>
</feature>
<feature type="transmembrane region" description="Helical" evidence="3">
    <location>
        <begin position="186"/>
        <end position="210"/>
    </location>
</feature>
<name>A0ABZ0IFB3_9GAMM</name>
<dbReference type="InterPro" id="IPR029787">
    <property type="entry name" value="Nucleotide_cyclase"/>
</dbReference>
<dbReference type="RefSeq" id="WP_407328895.1">
    <property type="nucleotide sequence ID" value="NZ_CP136865.1"/>
</dbReference>
<evidence type="ECO:0000256" key="1">
    <source>
        <dbReference type="ARBA" id="ARBA00012528"/>
    </source>
</evidence>
<feature type="transmembrane region" description="Helical" evidence="3">
    <location>
        <begin position="154"/>
        <end position="174"/>
    </location>
</feature>
<gene>
    <name evidence="5" type="ORF">R0137_04505</name>
</gene>
<dbReference type="PANTHER" id="PTHR45138:SF9">
    <property type="entry name" value="DIGUANYLATE CYCLASE DGCM-RELATED"/>
    <property type="match status" value="1"/>
</dbReference>
<dbReference type="InterPro" id="IPR043128">
    <property type="entry name" value="Rev_trsase/Diguanyl_cyclase"/>
</dbReference>
<dbReference type="EMBL" id="CP136865">
    <property type="protein sequence ID" value="WOJ97840.1"/>
    <property type="molecule type" value="Genomic_DNA"/>
</dbReference>
<keyword evidence="5" id="KW-0548">Nucleotidyltransferase</keyword>
<keyword evidence="3" id="KW-0472">Membrane</keyword>
<proteinExistence type="predicted"/>
<sequence length="392" mass="42054">MASDPYTSFLVITVLVCALIAVANLMLARQSANFGAARVFAIAFGALALTWLLTALLPQDTAKADFSLLLLNSIGAVGILALWCGFHLRAGYVINRWFIGALFALWLVPVLGVLFLGFDRSAHVPFAALSISIGATFSLWRTYRKRGQKNVGDWALIAWMTLILPAVIAGMLLGMSSARFDPTTTWVVLLSFLPIAFAGIGLFTLVSVTLDALNDSNRLARTDGLTGILNRRAFDSELAIAVARSERYQRDLSLVVLDIDEFKALNDNYGHPAGDAVIRAVARVMTETARRIDIVSRIGGEEFALILPDTPASAALRLAERLRQAIGSAGADSIAISASFGVSSVQDTGPDAKLMLASADEALYAAKKAGRNCVRFARDPELAPKELIGLVQ</sequence>
<dbReference type="SMART" id="SM00267">
    <property type="entry name" value="GGDEF"/>
    <property type="match status" value="1"/>
</dbReference>
<keyword evidence="6" id="KW-1185">Reference proteome</keyword>
<organism evidence="5 6">
    <name type="scientific">Congregibacter brevis</name>
    <dbReference type="NCBI Taxonomy" id="3081201"/>
    <lineage>
        <taxon>Bacteria</taxon>
        <taxon>Pseudomonadati</taxon>
        <taxon>Pseudomonadota</taxon>
        <taxon>Gammaproteobacteria</taxon>
        <taxon>Cellvibrionales</taxon>
        <taxon>Halieaceae</taxon>
        <taxon>Congregibacter</taxon>
    </lineage>
</organism>
<dbReference type="Proteomes" id="UP001626549">
    <property type="component" value="Chromosome"/>
</dbReference>
<feature type="domain" description="GGDEF" evidence="4">
    <location>
        <begin position="250"/>
        <end position="379"/>
    </location>
</feature>
<dbReference type="PROSITE" id="PS50887">
    <property type="entry name" value="GGDEF"/>
    <property type="match status" value="1"/>
</dbReference>
<evidence type="ECO:0000256" key="2">
    <source>
        <dbReference type="ARBA" id="ARBA00034247"/>
    </source>
</evidence>
<protein>
    <recommendedName>
        <fullName evidence="1">diguanylate cyclase</fullName>
        <ecNumber evidence="1">2.7.7.65</ecNumber>
    </recommendedName>
</protein>
<dbReference type="Gene3D" id="3.30.70.270">
    <property type="match status" value="1"/>
</dbReference>
<evidence type="ECO:0000313" key="6">
    <source>
        <dbReference type="Proteomes" id="UP001626549"/>
    </source>
</evidence>
<dbReference type="GO" id="GO:0052621">
    <property type="term" value="F:diguanylate cyclase activity"/>
    <property type="evidence" value="ECO:0007669"/>
    <property type="project" value="UniProtKB-EC"/>
</dbReference>
<comment type="catalytic activity">
    <reaction evidence="2">
        <text>2 GTP = 3',3'-c-di-GMP + 2 diphosphate</text>
        <dbReference type="Rhea" id="RHEA:24898"/>
        <dbReference type="ChEBI" id="CHEBI:33019"/>
        <dbReference type="ChEBI" id="CHEBI:37565"/>
        <dbReference type="ChEBI" id="CHEBI:58805"/>
        <dbReference type="EC" id="2.7.7.65"/>
    </reaction>
</comment>
<dbReference type="PANTHER" id="PTHR45138">
    <property type="entry name" value="REGULATORY COMPONENTS OF SENSORY TRANSDUCTION SYSTEM"/>
    <property type="match status" value="1"/>
</dbReference>
<dbReference type="SUPFAM" id="SSF55073">
    <property type="entry name" value="Nucleotide cyclase"/>
    <property type="match status" value="1"/>
</dbReference>
<feature type="transmembrane region" description="Helical" evidence="3">
    <location>
        <begin position="98"/>
        <end position="118"/>
    </location>
</feature>
<evidence type="ECO:0000313" key="5">
    <source>
        <dbReference type="EMBL" id="WOJ97840.1"/>
    </source>
</evidence>
<keyword evidence="5" id="KW-0808">Transferase</keyword>
<feature type="transmembrane region" description="Helical" evidence="3">
    <location>
        <begin position="6"/>
        <end position="27"/>
    </location>
</feature>
<reference evidence="5 6" key="1">
    <citation type="submission" date="2023-10" db="EMBL/GenBank/DDBJ databases">
        <title>Two novel species belonging to the OM43/NOR5 clade.</title>
        <authorList>
            <person name="Park M."/>
        </authorList>
    </citation>
    <scope>NUCLEOTIDE SEQUENCE [LARGE SCALE GENOMIC DNA]</scope>
    <source>
        <strain evidence="5 6">IMCC45268</strain>
    </source>
</reference>
<keyword evidence="3" id="KW-0812">Transmembrane</keyword>
<evidence type="ECO:0000259" key="4">
    <source>
        <dbReference type="PROSITE" id="PS50887"/>
    </source>
</evidence>
<accession>A0ABZ0IFB3</accession>
<dbReference type="NCBIfam" id="TIGR00254">
    <property type="entry name" value="GGDEF"/>
    <property type="match status" value="1"/>
</dbReference>
<evidence type="ECO:0000256" key="3">
    <source>
        <dbReference type="SAM" id="Phobius"/>
    </source>
</evidence>
<dbReference type="CDD" id="cd01949">
    <property type="entry name" value="GGDEF"/>
    <property type="match status" value="1"/>
</dbReference>
<feature type="transmembrane region" description="Helical" evidence="3">
    <location>
        <begin position="69"/>
        <end position="86"/>
    </location>
</feature>
<dbReference type="Pfam" id="PF00990">
    <property type="entry name" value="GGDEF"/>
    <property type="match status" value="1"/>
</dbReference>
<dbReference type="InterPro" id="IPR000160">
    <property type="entry name" value="GGDEF_dom"/>
</dbReference>
<dbReference type="EC" id="2.7.7.65" evidence="1"/>
<feature type="transmembrane region" description="Helical" evidence="3">
    <location>
        <begin position="124"/>
        <end position="142"/>
    </location>
</feature>
<dbReference type="InterPro" id="IPR050469">
    <property type="entry name" value="Diguanylate_Cyclase"/>
</dbReference>
<keyword evidence="3" id="KW-1133">Transmembrane helix</keyword>